<dbReference type="OrthoDB" id="10517876at2759"/>
<proteinExistence type="predicted"/>
<evidence type="ECO:0000256" key="1">
    <source>
        <dbReference type="SAM" id="SignalP"/>
    </source>
</evidence>
<dbReference type="HOGENOM" id="CLU_2050967_0_0_1"/>
<keyword evidence="1" id="KW-0732">Signal</keyword>
<gene>
    <name evidence="2" type="ORF">V565_007550</name>
</gene>
<feature type="chain" id="PRO_5001700535" description="Transmembrane protein" evidence="1">
    <location>
        <begin position="17"/>
        <end position="120"/>
    </location>
</feature>
<dbReference type="EMBL" id="AZST01000009">
    <property type="protein sequence ID" value="KEP55248.1"/>
    <property type="molecule type" value="Genomic_DNA"/>
</dbReference>
<dbReference type="AlphaFoldDB" id="A0A074SEN3"/>
<protein>
    <recommendedName>
        <fullName evidence="4">Transmembrane protein</fullName>
    </recommendedName>
</protein>
<evidence type="ECO:0008006" key="4">
    <source>
        <dbReference type="Google" id="ProtNLM"/>
    </source>
</evidence>
<comment type="caution">
    <text evidence="2">The sequence shown here is derived from an EMBL/GenBank/DDBJ whole genome shotgun (WGS) entry which is preliminary data.</text>
</comment>
<evidence type="ECO:0000313" key="2">
    <source>
        <dbReference type="EMBL" id="KEP55248.1"/>
    </source>
</evidence>
<name>A0A074SEN3_9AGAM</name>
<evidence type="ECO:0000313" key="3">
    <source>
        <dbReference type="Proteomes" id="UP000027456"/>
    </source>
</evidence>
<organism evidence="2 3">
    <name type="scientific">Rhizoctonia solani 123E</name>
    <dbReference type="NCBI Taxonomy" id="1423351"/>
    <lineage>
        <taxon>Eukaryota</taxon>
        <taxon>Fungi</taxon>
        <taxon>Dikarya</taxon>
        <taxon>Basidiomycota</taxon>
        <taxon>Agaricomycotina</taxon>
        <taxon>Agaricomycetes</taxon>
        <taxon>Cantharellales</taxon>
        <taxon>Ceratobasidiaceae</taxon>
        <taxon>Rhizoctonia</taxon>
    </lineage>
</organism>
<feature type="signal peptide" evidence="1">
    <location>
        <begin position="1"/>
        <end position="16"/>
    </location>
</feature>
<sequence>MVAGIVLLIADSYAIASMLASASTVVTQWGSFLNGANFSTIRAFVAFRDEISPLSYVYSRSRFRQYSLFASSLFARLRCTSPRACIYHSLCLGTSPPQGASWLTSLYLRTVEDKVIFLHI</sequence>
<reference evidence="2 3" key="1">
    <citation type="submission" date="2013-12" db="EMBL/GenBank/DDBJ databases">
        <authorList>
            <person name="Cubeta M."/>
            <person name="Pakala S."/>
            <person name="Fedorova N."/>
            <person name="Thomas E."/>
            <person name="Dean R."/>
            <person name="Jabaji S."/>
            <person name="Neate S."/>
            <person name="Toda T."/>
            <person name="Tavantzis S."/>
            <person name="Vilgalys R."/>
            <person name="Bharathan N."/>
            <person name="Pakala S."/>
            <person name="Losada L.S."/>
            <person name="Zafar N."/>
            <person name="Nierman W."/>
        </authorList>
    </citation>
    <scope>NUCLEOTIDE SEQUENCE [LARGE SCALE GENOMIC DNA]</scope>
    <source>
        <strain evidence="2 3">123E</strain>
    </source>
</reference>
<keyword evidence="3" id="KW-1185">Reference proteome</keyword>
<dbReference type="Proteomes" id="UP000027456">
    <property type="component" value="Unassembled WGS sequence"/>
</dbReference>
<accession>A0A074SEN3</accession>